<evidence type="ECO:0000313" key="1">
    <source>
        <dbReference type="EMBL" id="JAC14489.1"/>
    </source>
</evidence>
<dbReference type="EMBL" id="GBBI01004223">
    <property type="protein sequence ID" value="JAC14489.1"/>
    <property type="molecule type" value="mRNA"/>
</dbReference>
<dbReference type="Gene3D" id="3.30.420.10">
    <property type="entry name" value="Ribonuclease H-like superfamily/Ribonuclease H"/>
    <property type="match status" value="1"/>
</dbReference>
<protein>
    <submittedName>
        <fullName evidence="1">Putative transposable element</fullName>
    </submittedName>
</protein>
<dbReference type="AlphaFoldDB" id="A0A023F0K0"/>
<feature type="non-terminal residue" evidence="1">
    <location>
        <position position="1"/>
    </location>
</feature>
<name>A0A023F0K0_TRIIF</name>
<dbReference type="PANTHER" id="PTHR47326:SF1">
    <property type="entry name" value="HTH PSQ-TYPE DOMAIN-CONTAINING PROTEIN"/>
    <property type="match status" value="1"/>
</dbReference>
<accession>A0A023F0K0</accession>
<organism evidence="1">
    <name type="scientific">Triatoma infestans</name>
    <name type="common">Assassin bug</name>
    <dbReference type="NCBI Taxonomy" id="30076"/>
    <lineage>
        <taxon>Eukaryota</taxon>
        <taxon>Metazoa</taxon>
        <taxon>Ecdysozoa</taxon>
        <taxon>Arthropoda</taxon>
        <taxon>Hexapoda</taxon>
        <taxon>Insecta</taxon>
        <taxon>Pterygota</taxon>
        <taxon>Neoptera</taxon>
        <taxon>Paraneoptera</taxon>
        <taxon>Hemiptera</taxon>
        <taxon>Heteroptera</taxon>
        <taxon>Panheteroptera</taxon>
        <taxon>Cimicomorpha</taxon>
        <taxon>Reduviidae</taxon>
        <taxon>Triatominae</taxon>
        <taxon>Triatoma</taxon>
    </lineage>
</organism>
<sequence>ESTTVVQRAFRTKYGVQPPDRWCIKRWYKQFTENGCLCKGKSSGRPRTSDENVARIQQAFVRSPGKSTSRELQLPQSTVWRVLRKRLVMKPYRLKLVQALSAADKIKRINFCDFVLAQMETDESFVSKIVFSDEATFHTNGKVNRHNVRIWGTENPWETIQHERDSPKVNVFCAISANKVFGPFFFEGATVTGLQYLEMLENWLFPQLEQEAQQFIFQQDGALPHWHLSVRDYLNVNYPRRWIGRQAARDRALHHWPPRSPDFTPCDFFLCGYVKDMVFRPPLPATIDDLKQEITAAIQTVTPDMLQRVWNEFEYRVDIVRVSGGGHIEH</sequence>
<dbReference type="InterPro" id="IPR036397">
    <property type="entry name" value="RNaseH_sf"/>
</dbReference>
<dbReference type="PANTHER" id="PTHR47326">
    <property type="entry name" value="TRANSPOSABLE ELEMENT TC3 TRANSPOSASE-LIKE PROTEIN"/>
    <property type="match status" value="1"/>
</dbReference>
<proteinExistence type="evidence at transcript level"/>
<feature type="non-terminal residue" evidence="1">
    <location>
        <position position="330"/>
    </location>
</feature>
<reference evidence="1" key="1">
    <citation type="journal article" date="2014" name="PLoS Negl. Trop. Dis.">
        <title>An updated insight into the Sialotranscriptome of Triatoma infestans: developmental stage and geographic variations.</title>
        <authorList>
            <person name="Schwarz A."/>
            <person name="Medrano-Mercado N."/>
            <person name="Schaub G.A."/>
            <person name="Struchiner C.J."/>
            <person name="Bargues M.D."/>
            <person name="Levy M.Z."/>
            <person name="Ribeiro J.M."/>
        </authorList>
    </citation>
    <scope>NUCLEOTIDE SEQUENCE</scope>
    <source>
        <strain evidence="1">Chile</strain>
        <tissue evidence="1">Salivary glands</tissue>
    </source>
</reference>
<dbReference type="GO" id="GO:0003676">
    <property type="term" value="F:nucleic acid binding"/>
    <property type="evidence" value="ECO:0007669"/>
    <property type="project" value="InterPro"/>
</dbReference>